<dbReference type="RefSeq" id="WP_075726654.1">
    <property type="nucleotide sequence ID" value="NZ_LTDM01000023.1"/>
</dbReference>
<gene>
    <name evidence="1" type="ORF">TICRE_14810</name>
</gene>
<organism evidence="1 2">
    <name type="scientific">Tissierella creatinophila DSM 6911</name>
    <dbReference type="NCBI Taxonomy" id="1123403"/>
    <lineage>
        <taxon>Bacteria</taxon>
        <taxon>Bacillati</taxon>
        <taxon>Bacillota</taxon>
        <taxon>Tissierellia</taxon>
        <taxon>Tissierellales</taxon>
        <taxon>Tissierellaceae</taxon>
        <taxon>Tissierella</taxon>
    </lineage>
</organism>
<dbReference type="OrthoDB" id="1707909at2"/>
<protein>
    <submittedName>
        <fullName evidence="1">Uncharacterized protein</fullName>
    </submittedName>
</protein>
<reference evidence="1 2" key="1">
    <citation type="submission" date="2016-02" db="EMBL/GenBank/DDBJ databases">
        <title>Genome sequence of Tissierella creatinophila DSM 6911.</title>
        <authorList>
            <person name="Poehlein A."/>
            <person name="Daniel R."/>
        </authorList>
    </citation>
    <scope>NUCLEOTIDE SEQUENCE [LARGE SCALE GENOMIC DNA]</scope>
    <source>
        <strain evidence="1 2">DSM 6911</strain>
    </source>
</reference>
<keyword evidence="2" id="KW-1185">Reference proteome</keyword>
<sequence length="61" mass="7158">MEMNTNEIIKKKILDSQEMVRDYKAYSGKVKDTEVADLFKTLSEECGYQAKKLQDILKERL</sequence>
<comment type="caution">
    <text evidence="1">The sequence shown here is derived from an EMBL/GenBank/DDBJ whole genome shotgun (WGS) entry which is preliminary data.</text>
</comment>
<evidence type="ECO:0000313" key="1">
    <source>
        <dbReference type="EMBL" id="OLS02525.1"/>
    </source>
</evidence>
<evidence type="ECO:0000313" key="2">
    <source>
        <dbReference type="Proteomes" id="UP000186112"/>
    </source>
</evidence>
<accession>A0A1U7M5G8</accession>
<dbReference type="Proteomes" id="UP000186112">
    <property type="component" value="Unassembled WGS sequence"/>
</dbReference>
<name>A0A1U7M5G8_TISCR</name>
<dbReference type="EMBL" id="LTDM01000023">
    <property type="protein sequence ID" value="OLS02525.1"/>
    <property type="molecule type" value="Genomic_DNA"/>
</dbReference>
<dbReference type="AlphaFoldDB" id="A0A1U7M5G8"/>
<proteinExistence type="predicted"/>